<proteinExistence type="predicted"/>
<keyword evidence="3" id="KW-1185">Reference proteome</keyword>
<sequence>MAYISGKAKTALLAYSLIVALNSSLISVLYLLPILINVSFVIKFLLNRSIGFKSTANWLQERLKWILNISPEPNTFHPI</sequence>
<keyword evidence="1" id="KW-1133">Transmembrane helix</keyword>
<evidence type="ECO:0000313" key="3">
    <source>
        <dbReference type="Proteomes" id="UP001158576"/>
    </source>
</evidence>
<organism evidence="2 3">
    <name type="scientific">Oikopleura dioica</name>
    <name type="common">Tunicate</name>
    <dbReference type="NCBI Taxonomy" id="34765"/>
    <lineage>
        <taxon>Eukaryota</taxon>
        <taxon>Metazoa</taxon>
        <taxon>Chordata</taxon>
        <taxon>Tunicata</taxon>
        <taxon>Appendicularia</taxon>
        <taxon>Copelata</taxon>
        <taxon>Oikopleuridae</taxon>
        <taxon>Oikopleura</taxon>
    </lineage>
</organism>
<keyword evidence="1" id="KW-0472">Membrane</keyword>
<protein>
    <submittedName>
        <fullName evidence="2">Oidioi.mRNA.OKI2018_I69.XSR.g15656.t1.cds</fullName>
    </submittedName>
</protein>
<name>A0ABN7SKY4_OIKDI</name>
<dbReference type="EMBL" id="OU015569">
    <property type="protein sequence ID" value="CAG5098426.1"/>
    <property type="molecule type" value="Genomic_DNA"/>
</dbReference>
<dbReference type="Proteomes" id="UP001158576">
    <property type="component" value="Chromosome XSR"/>
</dbReference>
<evidence type="ECO:0000313" key="2">
    <source>
        <dbReference type="EMBL" id="CAG5098426.1"/>
    </source>
</evidence>
<keyword evidence="1" id="KW-0812">Transmembrane</keyword>
<accession>A0ABN7SKY4</accession>
<reference evidence="2 3" key="1">
    <citation type="submission" date="2021-04" db="EMBL/GenBank/DDBJ databases">
        <authorList>
            <person name="Bliznina A."/>
        </authorList>
    </citation>
    <scope>NUCLEOTIDE SEQUENCE [LARGE SCALE GENOMIC DNA]</scope>
</reference>
<evidence type="ECO:0000256" key="1">
    <source>
        <dbReference type="SAM" id="Phobius"/>
    </source>
</evidence>
<gene>
    <name evidence="2" type="ORF">OKIOD_LOCUS7214</name>
</gene>
<feature type="transmembrane region" description="Helical" evidence="1">
    <location>
        <begin position="12"/>
        <end position="36"/>
    </location>
</feature>